<dbReference type="AlphaFoldDB" id="A0A8S4BFX8"/>
<reference evidence="2" key="1">
    <citation type="submission" date="2021-05" db="EMBL/GenBank/DDBJ databases">
        <authorList>
            <person name="Tigano A."/>
        </authorList>
    </citation>
    <scope>NUCLEOTIDE SEQUENCE</scope>
</reference>
<gene>
    <name evidence="2" type="ORF">MMEN_LOCUS12897</name>
</gene>
<dbReference type="EMBL" id="CAJRST010014446">
    <property type="protein sequence ID" value="CAG5929263.1"/>
    <property type="molecule type" value="Genomic_DNA"/>
</dbReference>
<keyword evidence="3" id="KW-1185">Reference proteome</keyword>
<evidence type="ECO:0000256" key="1">
    <source>
        <dbReference type="SAM" id="MobiDB-lite"/>
    </source>
</evidence>
<organism evidence="2 3">
    <name type="scientific">Menidia menidia</name>
    <name type="common">Atlantic silverside</name>
    <dbReference type="NCBI Taxonomy" id="238744"/>
    <lineage>
        <taxon>Eukaryota</taxon>
        <taxon>Metazoa</taxon>
        <taxon>Chordata</taxon>
        <taxon>Craniata</taxon>
        <taxon>Vertebrata</taxon>
        <taxon>Euteleostomi</taxon>
        <taxon>Actinopterygii</taxon>
        <taxon>Neopterygii</taxon>
        <taxon>Teleostei</taxon>
        <taxon>Neoteleostei</taxon>
        <taxon>Acanthomorphata</taxon>
        <taxon>Ovalentaria</taxon>
        <taxon>Atherinomorphae</taxon>
        <taxon>Atheriniformes</taxon>
        <taxon>Atherinopsidae</taxon>
        <taxon>Menidiinae</taxon>
        <taxon>Menidia</taxon>
    </lineage>
</organism>
<proteinExistence type="predicted"/>
<evidence type="ECO:0000313" key="2">
    <source>
        <dbReference type="EMBL" id="CAG5929263.1"/>
    </source>
</evidence>
<accession>A0A8S4BFX8</accession>
<name>A0A8S4BFX8_9TELE</name>
<comment type="caution">
    <text evidence="2">The sequence shown here is derived from an EMBL/GenBank/DDBJ whole genome shotgun (WGS) entry which is preliminary data.</text>
</comment>
<feature type="compositionally biased region" description="Basic and acidic residues" evidence="1">
    <location>
        <begin position="1"/>
        <end position="11"/>
    </location>
</feature>
<feature type="region of interest" description="Disordered" evidence="1">
    <location>
        <begin position="1"/>
        <end position="21"/>
    </location>
</feature>
<dbReference type="Proteomes" id="UP000677803">
    <property type="component" value="Unassembled WGS sequence"/>
</dbReference>
<sequence>MSNIRKADDQHGSPAASAVTQEVEARLDISLGPNPKHAQVGSLCQCQSFTPWRSSLEKMSH</sequence>
<protein>
    <submittedName>
        <fullName evidence="2">(Atlantic silverside) hypothetical protein</fullName>
    </submittedName>
</protein>
<evidence type="ECO:0000313" key="3">
    <source>
        <dbReference type="Proteomes" id="UP000677803"/>
    </source>
</evidence>